<comment type="caution">
    <text evidence="2">The sequence shown here is derived from an EMBL/GenBank/DDBJ whole genome shotgun (WGS) entry which is preliminary data.</text>
</comment>
<dbReference type="InterPro" id="IPR029063">
    <property type="entry name" value="SAM-dependent_MTases_sf"/>
</dbReference>
<dbReference type="NCBIfam" id="TIGR01444">
    <property type="entry name" value="fkbM_fam"/>
    <property type="match status" value="1"/>
</dbReference>
<evidence type="ECO:0000313" key="2">
    <source>
        <dbReference type="EMBL" id="GAA4449333.1"/>
    </source>
</evidence>
<gene>
    <name evidence="2" type="ORF">GCM10023189_08670</name>
</gene>
<evidence type="ECO:0000259" key="1">
    <source>
        <dbReference type="Pfam" id="PF05050"/>
    </source>
</evidence>
<dbReference type="Pfam" id="PF05050">
    <property type="entry name" value="Methyltransf_21"/>
    <property type="match status" value="1"/>
</dbReference>
<sequence>MAGTLRTISRYTREFGLVSGMTAAYKVKTGRCFNVSIPTVKHPIALRPDTSDVPTFEQIFLFDEYNLDFRFTPTFIIDGGANIGLATIYFKNRFPDATVVSIEPDSDNFRLLTANTSRYQNVFVKHAGLWPRQVFTRAVDKYNRGKWGIVIEELTDTDNRQRADVTETVTIDSIVTEFQLNTIDLLKLDIETAEKQLFSENYMNWLPRTKMIVIELHDFMLPGCGQTFFNAIHEAFKTYTFLQKGENTIILNDELLNTQLL</sequence>
<keyword evidence="3" id="KW-1185">Reference proteome</keyword>
<proteinExistence type="predicted"/>
<dbReference type="PANTHER" id="PTHR36973:SF4">
    <property type="entry name" value="NODULATION PROTEIN"/>
    <property type="match status" value="1"/>
</dbReference>
<accession>A0ABP8MIF9</accession>
<dbReference type="RefSeq" id="WP_345240934.1">
    <property type="nucleotide sequence ID" value="NZ_BAABHD010000005.1"/>
</dbReference>
<evidence type="ECO:0000313" key="3">
    <source>
        <dbReference type="Proteomes" id="UP001501175"/>
    </source>
</evidence>
<reference evidence="3" key="1">
    <citation type="journal article" date="2019" name="Int. J. Syst. Evol. Microbiol.">
        <title>The Global Catalogue of Microorganisms (GCM) 10K type strain sequencing project: providing services to taxonomists for standard genome sequencing and annotation.</title>
        <authorList>
            <consortium name="The Broad Institute Genomics Platform"/>
            <consortium name="The Broad Institute Genome Sequencing Center for Infectious Disease"/>
            <person name="Wu L."/>
            <person name="Ma J."/>
        </authorList>
    </citation>
    <scope>NUCLEOTIDE SEQUENCE [LARGE SCALE GENOMIC DNA]</scope>
    <source>
        <strain evidence="3">JCM 17927</strain>
    </source>
</reference>
<name>A0ABP8MIF9_9BACT</name>
<dbReference type="PANTHER" id="PTHR36973">
    <property type="entry name" value="SLL1456 PROTEIN-RELATED"/>
    <property type="match status" value="1"/>
</dbReference>
<dbReference type="Gene3D" id="3.40.50.150">
    <property type="entry name" value="Vaccinia Virus protein VP39"/>
    <property type="match status" value="1"/>
</dbReference>
<feature type="domain" description="Methyltransferase FkbM" evidence="1">
    <location>
        <begin position="78"/>
        <end position="234"/>
    </location>
</feature>
<dbReference type="Proteomes" id="UP001501175">
    <property type="component" value="Unassembled WGS sequence"/>
</dbReference>
<dbReference type="InterPro" id="IPR053188">
    <property type="entry name" value="FkbM_Methyltransferase"/>
</dbReference>
<organism evidence="2 3">
    <name type="scientific">Nibrella saemangeumensis</name>
    <dbReference type="NCBI Taxonomy" id="1084526"/>
    <lineage>
        <taxon>Bacteria</taxon>
        <taxon>Pseudomonadati</taxon>
        <taxon>Bacteroidota</taxon>
        <taxon>Cytophagia</taxon>
        <taxon>Cytophagales</taxon>
        <taxon>Spirosomataceae</taxon>
        <taxon>Nibrella</taxon>
    </lineage>
</organism>
<protein>
    <recommendedName>
        <fullName evidence="1">Methyltransferase FkbM domain-containing protein</fullName>
    </recommendedName>
</protein>
<dbReference type="SUPFAM" id="SSF53335">
    <property type="entry name" value="S-adenosyl-L-methionine-dependent methyltransferases"/>
    <property type="match status" value="1"/>
</dbReference>
<dbReference type="InterPro" id="IPR006342">
    <property type="entry name" value="FkbM_mtfrase"/>
</dbReference>
<dbReference type="EMBL" id="BAABHD010000005">
    <property type="protein sequence ID" value="GAA4449333.1"/>
    <property type="molecule type" value="Genomic_DNA"/>
</dbReference>